<dbReference type="InterPro" id="IPR036465">
    <property type="entry name" value="vWFA_dom_sf"/>
</dbReference>
<dbReference type="Pfam" id="PF11443">
    <property type="entry name" value="DUF2828"/>
    <property type="match status" value="1"/>
</dbReference>
<dbReference type="EMBL" id="BRXW01000664">
    <property type="protein sequence ID" value="GMH72954.1"/>
    <property type="molecule type" value="Genomic_DNA"/>
</dbReference>
<feature type="domain" description="DUF2828" evidence="3">
    <location>
        <begin position="148"/>
        <end position="284"/>
    </location>
</feature>
<dbReference type="AlphaFoldDB" id="A0A9W7ARB4"/>
<dbReference type="PANTHER" id="PTHR31373:SF27">
    <property type="entry name" value="TROVE DOMAIN-CONTAINING PROTEIN"/>
    <property type="match status" value="1"/>
</dbReference>
<protein>
    <submittedName>
        <fullName evidence="5">Uncharacterized protein</fullName>
    </submittedName>
</protein>
<dbReference type="OrthoDB" id="1149618at2759"/>
<evidence type="ECO:0000259" key="3">
    <source>
        <dbReference type="Pfam" id="PF11443"/>
    </source>
</evidence>
<dbReference type="InterPro" id="IPR056690">
    <property type="entry name" value="DUF7788"/>
</dbReference>
<keyword evidence="6" id="KW-1185">Reference proteome</keyword>
<reference evidence="6" key="1">
    <citation type="journal article" date="2023" name="Commun. Biol.">
        <title>Genome analysis of Parmales, the sister group of diatoms, reveals the evolutionary specialization of diatoms from phago-mixotrophs to photoautotrophs.</title>
        <authorList>
            <person name="Ban H."/>
            <person name="Sato S."/>
            <person name="Yoshikawa S."/>
            <person name="Yamada K."/>
            <person name="Nakamura Y."/>
            <person name="Ichinomiya M."/>
            <person name="Sato N."/>
            <person name="Blanc-Mathieu R."/>
            <person name="Endo H."/>
            <person name="Kuwata A."/>
            <person name="Ogata H."/>
        </authorList>
    </citation>
    <scope>NUCLEOTIDE SEQUENCE [LARGE SCALE GENOMIC DNA]</scope>
    <source>
        <strain evidence="6">NIES 3700</strain>
    </source>
</reference>
<evidence type="ECO:0000256" key="2">
    <source>
        <dbReference type="SAM" id="MobiDB-lite"/>
    </source>
</evidence>
<feature type="region of interest" description="Disordered" evidence="2">
    <location>
        <begin position="1"/>
        <end position="37"/>
    </location>
</feature>
<feature type="coiled-coil region" evidence="1">
    <location>
        <begin position="361"/>
        <end position="388"/>
    </location>
</feature>
<evidence type="ECO:0000313" key="6">
    <source>
        <dbReference type="Proteomes" id="UP001165122"/>
    </source>
</evidence>
<dbReference type="Proteomes" id="UP001165122">
    <property type="component" value="Unassembled WGS sequence"/>
</dbReference>
<proteinExistence type="predicted"/>
<dbReference type="PANTHER" id="PTHR31373">
    <property type="entry name" value="OS06G0652100 PROTEIN"/>
    <property type="match status" value="1"/>
</dbReference>
<dbReference type="Pfam" id="PF25043">
    <property type="entry name" value="DUF7788"/>
    <property type="match status" value="1"/>
</dbReference>
<dbReference type="SUPFAM" id="SSF53300">
    <property type="entry name" value="vWA-like"/>
    <property type="match status" value="1"/>
</dbReference>
<gene>
    <name evidence="5" type="ORF">TrLO_g14101</name>
</gene>
<evidence type="ECO:0000256" key="1">
    <source>
        <dbReference type="SAM" id="Coils"/>
    </source>
</evidence>
<dbReference type="Gene3D" id="3.40.50.410">
    <property type="entry name" value="von Willebrand factor, type A domain"/>
    <property type="match status" value="1"/>
</dbReference>
<accession>A0A9W7ARB4</accession>
<keyword evidence="1" id="KW-0175">Coiled coil</keyword>
<evidence type="ECO:0000259" key="4">
    <source>
        <dbReference type="Pfam" id="PF25043"/>
    </source>
</evidence>
<name>A0A9W7ARB4_9STRA</name>
<comment type="caution">
    <text evidence="5">The sequence shown here is derived from an EMBL/GenBank/DDBJ whole genome shotgun (WGS) entry which is preliminary data.</text>
</comment>
<dbReference type="InterPro" id="IPR058580">
    <property type="entry name" value="DUF2828"/>
</dbReference>
<evidence type="ECO:0000313" key="5">
    <source>
        <dbReference type="EMBL" id="GMH72954.1"/>
    </source>
</evidence>
<dbReference type="InterPro" id="IPR011205">
    <property type="entry name" value="UCP015417_vWA"/>
</dbReference>
<sequence>MSTSYSNKKAKPSPSPSSFNTGAVSHPSHTRISGENGHAQISRAELSDDLLFLFDKSVRGVSFSEVSSLTTSLLTSATTLSDITDIFLLAFQTRWSRGGKGEKLIFYQLLNILYSNLPSATLSVLDLLPHFGYWKDPMLLLKECCNTNKLSDDASLDLLKAKCYTMYATQLEKDHAELLSSKAASPPRNPNLTFVAKFAPSENKEFDKLFNCVGPIACLMYPPDNETKKTKLASIKKYRQTCTALRAGLEVPEVKECCGKFSEINFERVTSLCMNRKMKSFLNEKLRDSKMQNGEYEETGDRFPENEDRVEARKHLLELILKKGSVKGKDLFPHELVENCQKGGYGGLSTGVKAVINAQWIAMRENVIKMAEERKKALERKAEEMAEQPPQKPIDLGKVICMADVSGSMSGTPMSVSIAMGILLSEICHPAFRDLVLTFHDNPIFHDLKGCENFIEKCQSLQRAPWGGSTDFEKAFNLILDVIERQKLKQEDIPDLMVVSDMQFNNTSGYGGYGSYGGGGEGSKAWTSASEKIKGAFADLGRKMYGKPFEMPNVIFWNVRSGTAGVPAGSEDEGVVLLSGYSPALMKFVLSGDLMEEVVDIEVDEETGEVREVKRKINPKEALRKMLDDEGLSVLASKAFAVSLCSLESGTILAAYLSIDMGLLFVN</sequence>
<organism evidence="5 6">
    <name type="scientific">Triparma laevis f. longispina</name>
    <dbReference type="NCBI Taxonomy" id="1714387"/>
    <lineage>
        <taxon>Eukaryota</taxon>
        <taxon>Sar</taxon>
        <taxon>Stramenopiles</taxon>
        <taxon>Ochrophyta</taxon>
        <taxon>Bolidophyceae</taxon>
        <taxon>Parmales</taxon>
        <taxon>Triparmaceae</taxon>
        <taxon>Triparma</taxon>
    </lineage>
</organism>
<feature type="domain" description="DUF7788" evidence="4">
    <location>
        <begin position="400"/>
        <end position="625"/>
    </location>
</feature>